<reference evidence="2 3" key="1">
    <citation type="submission" date="2023-07" db="EMBL/GenBank/DDBJ databases">
        <title>Genomic Encyclopedia of Type Strains, Phase IV (KMG-IV): sequencing the most valuable type-strain genomes for metagenomic binning, comparative biology and taxonomic classification.</title>
        <authorList>
            <person name="Goeker M."/>
        </authorList>
    </citation>
    <scope>NUCLEOTIDE SEQUENCE [LARGE SCALE GENOMIC DNA]</scope>
    <source>
        <strain evidence="2 3">DSM 16784</strain>
    </source>
</reference>
<proteinExistence type="predicted"/>
<dbReference type="InterPro" id="IPR010982">
    <property type="entry name" value="Lambda_DNA-bd_dom_sf"/>
</dbReference>
<organism evidence="2 3">
    <name type="scientific">Breznakia pachnodae</name>
    <dbReference type="NCBI Taxonomy" id="265178"/>
    <lineage>
        <taxon>Bacteria</taxon>
        <taxon>Bacillati</taxon>
        <taxon>Bacillota</taxon>
        <taxon>Erysipelotrichia</taxon>
        <taxon>Erysipelotrichales</taxon>
        <taxon>Erysipelotrichaceae</taxon>
        <taxon>Breznakia</taxon>
    </lineage>
</organism>
<dbReference type="Pfam" id="PF13443">
    <property type="entry name" value="HTH_26"/>
    <property type="match status" value="1"/>
</dbReference>
<dbReference type="CDD" id="cd00093">
    <property type="entry name" value="HTH_XRE"/>
    <property type="match status" value="1"/>
</dbReference>
<evidence type="ECO:0000259" key="1">
    <source>
        <dbReference type="Pfam" id="PF13443"/>
    </source>
</evidence>
<dbReference type="RefSeq" id="WP_307408965.1">
    <property type="nucleotide sequence ID" value="NZ_JAUSUR010000004.1"/>
</dbReference>
<accession>A0ABU0E564</accession>
<dbReference type="EMBL" id="JAUSUR010000004">
    <property type="protein sequence ID" value="MDQ0361866.1"/>
    <property type="molecule type" value="Genomic_DNA"/>
</dbReference>
<feature type="domain" description="HTH cro/C1-type" evidence="1">
    <location>
        <begin position="7"/>
        <end position="69"/>
    </location>
</feature>
<protein>
    <submittedName>
        <fullName evidence="2">Transcriptional regulator with XRE-family HTH domain</fullName>
    </submittedName>
</protein>
<gene>
    <name evidence="2" type="ORF">J2S15_002616</name>
</gene>
<dbReference type="SUPFAM" id="SSF47413">
    <property type="entry name" value="lambda repressor-like DNA-binding domains"/>
    <property type="match status" value="1"/>
</dbReference>
<dbReference type="Proteomes" id="UP001230220">
    <property type="component" value="Unassembled WGS sequence"/>
</dbReference>
<evidence type="ECO:0000313" key="3">
    <source>
        <dbReference type="Proteomes" id="UP001230220"/>
    </source>
</evidence>
<dbReference type="Gene3D" id="1.10.260.40">
    <property type="entry name" value="lambda repressor-like DNA-binding domains"/>
    <property type="match status" value="1"/>
</dbReference>
<name>A0ABU0E564_9FIRM</name>
<keyword evidence="3" id="KW-1185">Reference proteome</keyword>
<evidence type="ECO:0000313" key="2">
    <source>
        <dbReference type="EMBL" id="MDQ0361866.1"/>
    </source>
</evidence>
<comment type="caution">
    <text evidence="2">The sequence shown here is derived from an EMBL/GenBank/DDBJ whole genome shotgun (WGS) entry which is preliminary data.</text>
</comment>
<dbReference type="InterPro" id="IPR001387">
    <property type="entry name" value="Cro/C1-type_HTH"/>
</dbReference>
<sequence>MKECGRRIEVMMRQKEVTLLELSGRTGISKSALQRITSGSLTTVDKFKCNIETIASELGTTPIRLLGWDQKYYYSEDENFKKLQKAIRIMDMLREECGDAYFVFGFDILKLTGEEIINRVAAVEKLYNEMERDGNDEL</sequence>